<dbReference type="Gene3D" id="3.60.21.10">
    <property type="match status" value="1"/>
</dbReference>
<evidence type="ECO:0000259" key="5">
    <source>
        <dbReference type="SMART" id="SM00560"/>
    </source>
</evidence>
<feature type="compositionally biased region" description="Basic and acidic residues" evidence="3">
    <location>
        <begin position="33"/>
        <end position="45"/>
    </location>
</feature>
<dbReference type="InterPro" id="IPR013320">
    <property type="entry name" value="ConA-like_dom_sf"/>
</dbReference>
<dbReference type="RefSeq" id="WP_047812788.1">
    <property type="nucleotide sequence ID" value="NZ_LECT01000007.1"/>
</dbReference>
<dbReference type="InterPro" id="IPR004843">
    <property type="entry name" value="Calcineurin-like_PHP"/>
</dbReference>
<evidence type="ECO:0000256" key="2">
    <source>
        <dbReference type="ARBA" id="ARBA00023157"/>
    </source>
</evidence>
<dbReference type="InterPro" id="IPR029052">
    <property type="entry name" value="Metallo-depent_PP-like"/>
</dbReference>
<dbReference type="Pfam" id="PF13385">
    <property type="entry name" value="Laminin_G_3"/>
    <property type="match status" value="1"/>
</dbReference>
<dbReference type="OrthoDB" id="235808at2"/>
<sequence length="670" mass="73429">MPTCFSPLLNKSFAAGLLCLVSAAGLTATSSAHDGDESHSHEHPPNESFYTTRESSQVLPLAVEEDAFQFVVYGDRTGGVPAGLKVLEQAVQDTNLLSPDLVMTVGDLIQGYNEKPEWMRQMAEYKEIMNELDVRWFPVAGNHDVYWRGKGPAPQGQHDSNYEEHFGPLWYTFRHKNAGFVVLYSDEGDPVTNQKAFNVGKLQRMSDKQLEFLTEALKQHKDLDHVFVFLHHPRWIGGGYTGSNWDAVHGLMKDAGNVSAVFAGHIHHMRYDGPKDGIEYYTLATTGGNLSADIPGAGYLHHLNVVTVRPDDISVASLPVGAVMDPTQFTPEFVDEINQARKVRPMITDSELLLNTDGSAAGQVTVTIKNPSPRDMDVTASVGIASRDWLSSLDHDHFTLAAGTSETFTVKLRRLADDTATWTIPRIELDRVIIGDSTRIELPSVSTPVQLQLAAVPADYFSGQNNQCLEVTGERSAIRVDSESLALPDGPFTLEAWLNPSQTEGMRGVIAKTERSEFAIFSDEGVPQFDVNLDGKYYSAGAKDKLAVNKWTHVAGIFDGENVRIYVGGKQLASVAAKGTRKTNTYPLYVGADTDNAGQPTRPFLGKIDEVRITTGAVYTEDFEPARRLKPTAETRLLLHLDRTLGPYVLDHSPAAGMGTLGPNSKFTAP</sequence>
<dbReference type="AlphaFoldDB" id="A0A0J1EN75"/>
<dbReference type="Pfam" id="PF00149">
    <property type="entry name" value="Metallophos"/>
    <property type="match status" value="1"/>
</dbReference>
<evidence type="ECO:0000256" key="1">
    <source>
        <dbReference type="ARBA" id="ARBA00022729"/>
    </source>
</evidence>
<dbReference type="SUPFAM" id="SSF49899">
    <property type="entry name" value="Concanavalin A-like lectins/glucanases"/>
    <property type="match status" value="1"/>
</dbReference>
<organism evidence="6 7">
    <name type="scientific">Rhodopirellula islandica</name>
    <dbReference type="NCBI Taxonomy" id="595434"/>
    <lineage>
        <taxon>Bacteria</taxon>
        <taxon>Pseudomonadati</taxon>
        <taxon>Planctomycetota</taxon>
        <taxon>Planctomycetia</taxon>
        <taxon>Pirellulales</taxon>
        <taxon>Pirellulaceae</taxon>
        <taxon>Rhodopirellula</taxon>
    </lineage>
</organism>
<dbReference type="SMART" id="SM00560">
    <property type="entry name" value="LamGL"/>
    <property type="match status" value="1"/>
</dbReference>
<evidence type="ECO:0000313" key="7">
    <source>
        <dbReference type="Proteomes" id="UP000036367"/>
    </source>
</evidence>
<dbReference type="PATRIC" id="fig|595434.4.peg.707"/>
<evidence type="ECO:0000256" key="4">
    <source>
        <dbReference type="SAM" id="SignalP"/>
    </source>
</evidence>
<dbReference type="SUPFAM" id="SSF56300">
    <property type="entry name" value="Metallo-dependent phosphatases"/>
    <property type="match status" value="1"/>
</dbReference>
<accession>A0A0J1EN75</accession>
<protein>
    <submittedName>
        <fullName evidence="6">Beta-galactosidase</fullName>
    </submittedName>
</protein>
<dbReference type="PANTHER" id="PTHR16509:SF1">
    <property type="entry name" value="MANGANESE-DEPENDENT ADP-RIBOSE_CDP-ALCOHOL DIPHOSPHATASE"/>
    <property type="match status" value="1"/>
</dbReference>
<keyword evidence="2" id="KW-1015">Disulfide bond</keyword>
<dbReference type="GO" id="GO:0016787">
    <property type="term" value="F:hydrolase activity"/>
    <property type="evidence" value="ECO:0007669"/>
    <property type="project" value="InterPro"/>
</dbReference>
<reference evidence="6" key="1">
    <citation type="submission" date="2015-05" db="EMBL/GenBank/DDBJ databases">
        <title>Permanent draft genome of Rhodopirellula islandicus K833.</title>
        <authorList>
            <person name="Kizina J."/>
            <person name="Richter M."/>
            <person name="Glockner F.O."/>
            <person name="Harder J."/>
        </authorList>
    </citation>
    <scope>NUCLEOTIDE SEQUENCE [LARGE SCALE GENOMIC DNA]</scope>
    <source>
        <strain evidence="6">K833</strain>
    </source>
</reference>
<keyword evidence="1 4" id="KW-0732">Signal</keyword>
<feature type="chain" id="PRO_5005250278" evidence="4">
    <location>
        <begin position="35"/>
        <end position="670"/>
    </location>
</feature>
<dbReference type="InterPro" id="IPR006558">
    <property type="entry name" value="LamG-like"/>
</dbReference>
<feature type="region of interest" description="Disordered" evidence="3">
    <location>
        <begin position="30"/>
        <end position="51"/>
    </location>
</feature>
<evidence type="ECO:0000256" key="3">
    <source>
        <dbReference type="SAM" id="MobiDB-lite"/>
    </source>
</evidence>
<dbReference type="Gene3D" id="2.60.120.200">
    <property type="match status" value="1"/>
</dbReference>
<dbReference type="STRING" id="595434.RISK_000730"/>
<gene>
    <name evidence="6" type="ORF">RISK_000730</name>
</gene>
<name>A0A0J1EN75_RHOIS</name>
<dbReference type="Proteomes" id="UP000036367">
    <property type="component" value="Unassembled WGS sequence"/>
</dbReference>
<feature type="signal peptide" evidence="4">
    <location>
        <begin position="1"/>
        <end position="34"/>
    </location>
</feature>
<evidence type="ECO:0000313" key="6">
    <source>
        <dbReference type="EMBL" id="KLU06929.1"/>
    </source>
</evidence>
<comment type="caution">
    <text evidence="6">The sequence shown here is derived from an EMBL/GenBank/DDBJ whole genome shotgun (WGS) entry which is preliminary data.</text>
</comment>
<keyword evidence="7" id="KW-1185">Reference proteome</keyword>
<dbReference type="EMBL" id="LECT01000007">
    <property type="protein sequence ID" value="KLU06929.1"/>
    <property type="molecule type" value="Genomic_DNA"/>
</dbReference>
<feature type="domain" description="LamG-like jellyroll fold" evidence="5">
    <location>
        <begin position="490"/>
        <end position="622"/>
    </location>
</feature>
<dbReference type="PANTHER" id="PTHR16509">
    <property type="match status" value="1"/>
</dbReference>
<proteinExistence type="predicted"/>